<gene>
    <name evidence="2" type="ORF">NDU88_005975</name>
</gene>
<dbReference type="EMBL" id="JANPWB010000002">
    <property type="protein sequence ID" value="KAJ1210613.1"/>
    <property type="molecule type" value="Genomic_DNA"/>
</dbReference>
<evidence type="ECO:0000313" key="2">
    <source>
        <dbReference type="EMBL" id="KAJ1210613.1"/>
    </source>
</evidence>
<dbReference type="Proteomes" id="UP001066276">
    <property type="component" value="Chromosome 1_2"/>
</dbReference>
<evidence type="ECO:0000256" key="1">
    <source>
        <dbReference type="SAM" id="MobiDB-lite"/>
    </source>
</evidence>
<accession>A0AAV7WB36</accession>
<proteinExistence type="predicted"/>
<evidence type="ECO:0000313" key="3">
    <source>
        <dbReference type="Proteomes" id="UP001066276"/>
    </source>
</evidence>
<name>A0AAV7WB36_PLEWA</name>
<reference evidence="2" key="1">
    <citation type="journal article" date="2022" name="bioRxiv">
        <title>Sequencing and chromosome-scale assembly of the giantPleurodeles waltlgenome.</title>
        <authorList>
            <person name="Brown T."/>
            <person name="Elewa A."/>
            <person name="Iarovenko S."/>
            <person name="Subramanian E."/>
            <person name="Araus A.J."/>
            <person name="Petzold A."/>
            <person name="Susuki M."/>
            <person name="Suzuki K.-i.T."/>
            <person name="Hayashi T."/>
            <person name="Toyoda A."/>
            <person name="Oliveira C."/>
            <person name="Osipova E."/>
            <person name="Leigh N.D."/>
            <person name="Simon A."/>
            <person name="Yun M.H."/>
        </authorList>
    </citation>
    <scope>NUCLEOTIDE SEQUENCE</scope>
    <source>
        <strain evidence="2">20211129_DDA</strain>
        <tissue evidence="2">Liver</tissue>
    </source>
</reference>
<organism evidence="2 3">
    <name type="scientific">Pleurodeles waltl</name>
    <name type="common">Iberian ribbed newt</name>
    <dbReference type="NCBI Taxonomy" id="8319"/>
    <lineage>
        <taxon>Eukaryota</taxon>
        <taxon>Metazoa</taxon>
        <taxon>Chordata</taxon>
        <taxon>Craniata</taxon>
        <taxon>Vertebrata</taxon>
        <taxon>Euteleostomi</taxon>
        <taxon>Amphibia</taxon>
        <taxon>Batrachia</taxon>
        <taxon>Caudata</taxon>
        <taxon>Salamandroidea</taxon>
        <taxon>Salamandridae</taxon>
        <taxon>Pleurodelinae</taxon>
        <taxon>Pleurodeles</taxon>
    </lineage>
</organism>
<sequence>MAQQGAGEDWPQRPPEETGAEGGGPGGRWFREKTGQQRRVTDQLSSAQQHNFIPARDTCTHMYNAIALFDVAEVLSRQAVYDLLLEEPAGIHYIRKALIVWEGMLINLSKLNRVGLAQVQFVVYTALTKRGMHEVFLALNKKS</sequence>
<dbReference type="AlphaFoldDB" id="A0AAV7WB36"/>
<protein>
    <submittedName>
        <fullName evidence="2">Uncharacterized protein</fullName>
    </submittedName>
</protein>
<comment type="caution">
    <text evidence="2">The sequence shown here is derived from an EMBL/GenBank/DDBJ whole genome shotgun (WGS) entry which is preliminary data.</text>
</comment>
<keyword evidence="3" id="KW-1185">Reference proteome</keyword>
<feature type="region of interest" description="Disordered" evidence="1">
    <location>
        <begin position="1"/>
        <end position="35"/>
    </location>
</feature>